<evidence type="ECO:0000256" key="4">
    <source>
        <dbReference type="ARBA" id="ARBA00023125"/>
    </source>
</evidence>
<evidence type="ECO:0000256" key="1">
    <source>
        <dbReference type="ARBA" id="ARBA00004328"/>
    </source>
</evidence>
<evidence type="ECO:0000313" key="6">
    <source>
        <dbReference type="EMBL" id="AAV90964.1"/>
    </source>
</evidence>
<protein>
    <submittedName>
        <fullName evidence="6">PX protein</fullName>
    </submittedName>
</protein>
<dbReference type="GO" id="GO:0003677">
    <property type="term" value="F:DNA binding"/>
    <property type="evidence" value="ECO:0007669"/>
    <property type="project" value="UniProtKB-KW"/>
</dbReference>
<comment type="subcellular location">
    <subcellularLocation>
        <location evidence="1">Virion</location>
    </subcellularLocation>
</comment>
<reference evidence="6" key="1">
    <citation type="submission" date="2004-06" db="EMBL/GenBank/DDBJ databases">
        <authorList>
            <person name="Schrenzel M.D."/>
            <person name="Oaks L.J."/>
            <person name="Rotstein D."/>
            <person name="Snook E."/>
            <person name="Maalouf G.A."/>
            <person name="Rideout B."/>
        </authorList>
    </citation>
    <scope>NUCLEOTIDE SEQUENCE</scope>
</reference>
<keyword evidence="3" id="KW-0426">Late protein</keyword>
<keyword evidence="2" id="KW-0946">Virion</keyword>
<dbReference type="Pfam" id="PF05829">
    <property type="entry name" value="Adeno_PX"/>
    <property type="match status" value="1"/>
</dbReference>
<dbReference type="EMBL" id="AY683541">
    <property type="protein sequence ID" value="AAV90964.1"/>
    <property type="molecule type" value="Genomic_DNA"/>
</dbReference>
<sequence length="214" mass="23263">MCTILICRRVLFRMPSVVLTGGRARPCSCKTSETCWTINLPRLPRSSSKRSRPVVTVRSPVTASAAERAALQTLAHRLQRGNFSQWRSADHARPEAAAELAANTGSAATATDLSTGTTVRATPLSGTGRRYNVRTEKRAKRTMRGGFLPALIPIIAAAIGAIPGIAGTAVGIANLKEQQRQFNEQQKQFNKMYGKQIKKTSAFERFLILIGVVN</sequence>
<keyword evidence="5" id="KW-0812">Transmembrane</keyword>
<name>Q4KWK9_9ADEN</name>
<accession>Q4KWK9</accession>
<evidence type="ECO:0000256" key="2">
    <source>
        <dbReference type="ARBA" id="ARBA00022844"/>
    </source>
</evidence>
<dbReference type="InterPro" id="IPR008393">
    <property type="entry name" value="Adenovirus_late_L2_mu_core"/>
</dbReference>
<feature type="transmembrane region" description="Helical" evidence="5">
    <location>
        <begin position="147"/>
        <end position="173"/>
    </location>
</feature>
<proteinExistence type="predicted"/>
<keyword evidence="4" id="KW-0238">DNA-binding</keyword>
<evidence type="ECO:0000256" key="3">
    <source>
        <dbReference type="ARBA" id="ARBA00022921"/>
    </source>
</evidence>
<evidence type="ECO:0000256" key="5">
    <source>
        <dbReference type="SAM" id="Phobius"/>
    </source>
</evidence>
<keyword evidence="5" id="KW-1133">Transmembrane helix</keyword>
<keyword evidence="5" id="KW-0472">Membrane</keyword>
<dbReference type="GO" id="GO:0019013">
    <property type="term" value="C:viral nucleocapsid"/>
    <property type="evidence" value="ECO:0007669"/>
    <property type="project" value="InterPro"/>
</dbReference>
<reference evidence="6" key="2">
    <citation type="journal article" date="2005" name="J. Clin. Microbiol.">
        <title>Characterization of a new species of adenovirus in falcons.</title>
        <authorList>
            <person name="Schrenzel M."/>
            <person name="Oaks J.L."/>
            <person name="Rotstein D."/>
            <person name="Maalouf G."/>
            <person name="Snook E."/>
            <person name="Sandfort C."/>
            <person name="Rideout B."/>
        </authorList>
    </citation>
    <scope>NUCLEOTIDE SEQUENCE</scope>
</reference>
<organism evidence="6">
    <name type="scientific">Northern Aplomado falcon adenovirus</name>
    <dbReference type="NCBI Taxonomy" id="415853"/>
    <lineage>
        <taxon>Viruses</taxon>
        <taxon>Varidnaviria</taxon>
        <taxon>Bamfordvirae</taxon>
        <taxon>Preplasmiviricota</taxon>
        <taxon>Polisuviricotina</taxon>
        <taxon>Pharingeaviricetes</taxon>
        <taxon>Rowavirales</taxon>
        <taxon>Adenoviridae</taxon>
        <taxon>Aviadenovirus</taxon>
        <taxon>Aviadenovirus falconis</taxon>
        <taxon>Falcon aviadenovirus A</taxon>
    </lineage>
</organism>